<organism evidence="2 3">
    <name type="scientific">Echria macrotheca</name>
    <dbReference type="NCBI Taxonomy" id="438768"/>
    <lineage>
        <taxon>Eukaryota</taxon>
        <taxon>Fungi</taxon>
        <taxon>Dikarya</taxon>
        <taxon>Ascomycota</taxon>
        <taxon>Pezizomycotina</taxon>
        <taxon>Sordariomycetes</taxon>
        <taxon>Sordariomycetidae</taxon>
        <taxon>Sordariales</taxon>
        <taxon>Schizotheciaceae</taxon>
        <taxon>Echria</taxon>
    </lineage>
</organism>
<dbReference type="InterPro" id="IPR009291">
    <property type="entry name" value="Vps62"/>
</dbReference>
<reference evidence="2" key="1">
    <citation type="submission" date="2023-06" db="EMBL/GenBank/DDBJ databases">
        <title>Genome-scale phylogeny and comparative genomics of the fungal order Sordariales.</title>
        <authorList>
            <consortium name="Lawrence Berkeley National Laboratory"/>
            <person name="Hensen N."/>
            <person name="Bonometti L."/>
            <person name="Westerberg I."/>
            <person name="Brannstrom I.O."/>
            <person name="Guillou S."/>
            <person name="Cros-Aarteil S."/>
            <person name="Calhoun S."/>
            <person name="Haridas S."/>
            <person name="Kuo A."/>
            <person name="Mondo S."/>
            <person name="Pangilinan J."/>
            <person name="Riley R."/>
            <person name="Labutti K."/>
            <person name="Andreopoulos B."/>
            <person name="Lipzen A."/>
            <person name="Chen C."/>
            <person name="Yanf M."/>
            <person name="Daum C."/>
            <person name="Ng V."/>
            <person name="Clum A."/>
            <person name="Steindorff A."/>
            <person name="Ohm R."/>
            <person name="Martin F."/>
            <person name="Silar P."/>
            <person name="Natvig D."/>
            <person name="Lalanne C."/>
            <person name="Gautier V."/>
            <person name="Ament-Velasquez S.L."/>
            <person name="Kruys A."/>
            <person name="Hutchinson M.I."/>
            <person name="Powell A.J."/>
            <person name="Barry K."/>
            <person name="Miller A.N."/>
            <person name="Grigoriev I.V."/>
            <person name="Debuchy R."/>
            <person name="Gladieux P."/>
            <person name="Thoren M.H."/>
            <person name="Johannesson H."/>
        </authorList>
    </citation>
    <scope>NUCLEOTIDE SEQUENCE</scope>
    <source>
        <strain evidence="2">PSN4</strain>
    </source>
</reference>
<sequence>MVYHIRRLTIAASALAALVFLVWLLPRILNPTPPDDFERRRDQQWVESSPYWIDRQLCRWLSLCGIQHLRWDAPAISDAPPDGGDLRFEILKALALGWSAERTFVTKKYTSSWEEPPMQSDLKRKRLGAQGTGRILEKVPDYVLEHAPLVHLYSKENFWPSTMMEHIRHMEPFEDGASLNWTAALNLDNLGDLNKEEDIVFLTSTEDVENRPEWLHSRVGIPVPFSDDDFEEDDGAEHKHPEVPDDSTWWDADRTHPPHRIVDPSKRPAKERRPHQRRLYDEGQRPLGGDVPVDEKKTNPPGYSEGPAVLILVDKGAGIVDAFWFFFYSYNLGQTVLNIRFGNHVGDWEHCMIRFEHGVPRAMFLSEHAGGKAYAWKAMEKKRLKGSEAERPVIYSAVGSHAMYALPGLHPYVLPFKMLKDVTDKGPLWDPARNHLAFWYDYELGLEEDANPTNETRKSLEPAASNPDLPTSWFYYEGFWGDDIYPLSDRRQWRLFGEYHYVVGPLGPKFKFLERRKVCQTDKCIIVESIEAGEKSAWY</sequence>
<dbReference type="AlphaFoldDB" id="A0AAJ0FAV8"/>
<dbReference type="EMBL" id="MU839831">
    <property type="protein sequence ID" value="KAK1756718.1"/>
    <property type="molecule type" value="Genomic_DNA"/>
</dbReference>
<dbReference type="PANTHER" id="PTHR48171:SF1">
    <property type="entry name" value="VACUOLAR PROTEIN SORTING-ASSOCIATED PROTEIN 62"/>
    <property type="match status" value="1"/>
</dbReference>
<evidence type="ECO:0000313" key="2">
    <source>
        <dbReference type="EMBL" id="KAK1756718.1"/>
    </source>
</evidence>
<evidence type="ECO:0000313" key="3">
    <source>
        <dbReference type="Proteomes" id="UP001239445"/>
    </source>
</evidence>
<comment type="caution">
    <text evidence="2">The sequence shown here is derived from an EMBL/GenBank/DDBJ whole genome shotgun (WGS) entry which is preliminary data.</text>
</comment>
<gene>
    <name evidence="2" type="ORF">QBC47DRAFT_377499</name>
</gene>
<dbReference type="Pfam" id="PF06101">
    <property type="entry name" value="Vps62"/>
    <property type="match status" value="1"/>
</dbReference>
<protein>
    <submittedName>
        <fullName evidence="2">Vacuolar protein sorting-associated protein TDA6</fullName>
    </submittedName>
</protein>
<evidence type="ECO:0000256" key="1">
    <source>
        <dbReference type="SAM" id="MobiDB-lite"/>
    </source>
</evidence>
<feature type="region of interest" description="Disordered" evidence="1">
    <location>
        <begin position="226"/>
        <end position="300"/>
    </location>
</feature>
<dbReference type="PANTHER" id="PTHR48171">
    <property type="entry name" value="DUF946 FAMILY PROTEIN"/>
    <property type="match status" value="1"/>
</dbReference>
<name>A0AAJ0FAV8_9PEZI</name>
<keyword evidence="3" id="KW-1185">Reference proteome</keyword>
<feature type="compositionally biased region" description="Basic and acidic residues" evidence="1">
    <location>
        <begin position="251"/>
        <end position="268"/>
    </location>
</feature>
<accession>A0AAJ0FAV8</accession>
<proteinExistence type="predicted"/>
<feature type="compositionally biased region" description="Acidic residues" evidence="1">
    <location>
        <begin position="226"/>
        <end position="235"/>
    </location>
</feature>
<dbReference type="Proteomes" id="UP001239445">
    <property type="component" value="Unassembled WGS sequence"/>
</dbReference>